<feature type="domain" description="Peptidase M14" evidence="4">
    <location>
        <begin position="1"/>
        <end position="193"/>
    </location>
</feature>
<keyword evidence="6" id="KW-1185">Reference proteome</keyword>
<reference evidence="5 6" key="1">
    <citation type="submission" date="2019-04" db="EMBL/GenBank/DDBJ databases">
        <title>Annotation for the trematode Fasciola gigantica.</title>
        <authorList>
            <person name="Choi Y.-J."/>
        </authorList>
    </citation>
    <scope>NUCLEOTIDE SEQUENCE [LARGE SCALE GENOMIC DNA]</scope>
    <source>
        <strain evidence="5">Uganda_cow_1</strain>
    </source>
</reference>
<feature type="non-terminal residue" evidence="5">
    <location>
        <position position="1"/>
    </location>
</feature>
<dbReference type="PROSITE" id="PS52035">
    <property type="entry name" value="PEPTIDASE_M14"/>
    <property type="match status" value="1"/>
</dbReference>
<dbReference type="InterPro" id="IPR050821">
    <property type="entry name" value="Cytosolic_carboxypeptidase"/>
</dbReference>
<name>A0A504ZET4_FASGI</name>
<proteinExistence type="inferred from homology"/>
<dbReference type="GO" id="GO:0008270">
    <property type="term" value="F:zinc ion binding"/>
    <property type="evidence" value="ECO:0007669"/>
    <property type="project" value="InterPro"/>
</dbReference>
<dbReference type="Proteomes" id="UP000316759">
    <property type="component" value="Unassembled WGS sequence"/>
</dbReference>
<dbReference type="SUPFAM" id="SSF53187">
    <property type="entry name" value="Zn-dependent exopeptidases"/>
    <property type="match status" value="1"/>
</dbReference>
<dbReference type="InterPro" id="IPR000834">
    <property type="entry name" value="Peptidase_M14"/>
</dbReference>
<evidence type="ECO:0000259" key="4">
    <source>
        <dbReference type="PROSITE" id="PS52035"/>
    </source>
</evidence>
<evidence type="ECO:0000256" key="1">
    <source>
        <dbReference type="ARBA" id="ARBA00001947"/>
    </source>
</evidence>
<evidence type="ECO:0000313" key="6">
    <source>
        <dbReference type="Proteomes" id="UP000316759"/>
    </source>
</evidence>
<sequence>FFLTISIQGIPVADKYALIISARVHPGESNSSWMMLGLMQQLIDLDPDAQELRKRFLICLVPMLNPDGVILGNYRCQNSHHRYSKFLLYGKRLMFDELHSVYESDTFIFGVATPDIYNVPESFSLPSCRFSIHPSKEATGRVVFWREFNLTHSFTLEATFNGSRKMRDTLKHFDVNDFALIGRRLGSTLLILRNILADPK</sequence>
<dbReference type="Pfam" id="PF00246">
    <property type="entry name" value="Peptidase_M14"/>
    <property type="match status" value="1"/>
</dbReference>
<dbReference type="STRING" id="46835.A0A504ZET4"/>
<evidence type="ECO:0000313" key="5">
    <source>
        <dbReference type="EMBL" id="TPP67810.1"/>
    </source>
</evidence>
<dbReference type="PANTHER" id="PTHR12756">
    <property type="entry name" value="CYTOSOLIC CARBOXYPEPTIDASE"/>
    <property type="match status" value="1"/>
</dbReference>
<dbReference type="PANTHER" id="PTHR12756:SF45">
    <property type="entry name" value="CYTOSOLIC CARBOXYPEPTIDASE NNA1"/>
    <property type="match status" value="1"/>
</dbReference>
<comment type="similarity">
    <text evidence="2 3">Belongs to the peptidase M14 family.</text>
</comment>
<comment type="caution">
    <text evidence="5">The sequence shown here is derived from an EMBL/GenBank/DDBJ whole genome shotgun (WGS) entry which is preliminary data.</text>
</comment>
<dbReference type="AlphaFoldDB" id="A0A504ZET4"/>
<organism evidence="5 6">
    <name type="scientific">Fasciola gigantica</name>
    <name type="common">Giant liver fluke</name>
    <dbReference type="NCBI Taxonomy" id="46835"/>
    <lineage>
        <taxon>Eukaryota</taxon>
        <taxon>Metazoa</taxon>
        <taxon>Spiralia</taxon>
        <taxon>Lophotrochozoa</taxon>
        <taxon>Platyhelminthes</taxon>
        <taxon>Trematoda</taxon>
        <taxon>Digenea</taxon>
        <taxon>Plagiorchiida</taxon>
        <taxon>Echinostomata</taxon>
        <taxon>Echinostomatoidea</taxon>
        <taxon>Fasciolidae</taxon>
        <taxon>Fasciola</taxon>
    </lineage>
</organism>
<feature type="active site" description="Proton donor/acceptor" evidence="3">
    <location>
        <position position="157"/>
    </location>
</feature>
<dbReference type="OrthoDB" id="10253041at2759"/>
<evidence type="ECO:0000256" key="2">
    <source>
        <dbReference type="ARBA" id="ARBA00005988"/>
    </source>
</evidence>
<accession>A0A504ZET4</accession>
<dbReference type="Gene3D" id="3.40.630.10">
    <property type="entry name" value="Zn peptidases"/>
    <property type="match status" value="2"/>
</dbReference>
<dbReference type="EMBL" id="SUNJ01000248">
    <property type="protein sequence ID" value="TPP67810.1"/>
    <property type="molecule type" value="Genomic_DNA"/>
</dbReference>
<dbReference type="GO" id="GO:0004181">
    <property type="term" value="F:metallocarboxypeptidase activity"/>
    <property type="evidence" value="ECO:0007669"/>
    <property type="project" value="InterPro"/>
</dbReference>
<gene>
    <name evidence="5" type="ORF">FGIG_06013</name>
</gene>
<comment type="cofactor">
    <cofactor evidence="1">
        <name>Zn(2+)</name>
        <dbReference type="ChEBI" id="CHEBI:29105"/>
    </cofactor>
</comment>
<dbReference type="GO" id="GO:0006508">
    <property type="term" value="P:proteolysis"/>
    <property type="evidence" value="ECO:0007669"/>
    <property type="project" value="InterPro"/>
</dbReference>
<evidence type="ECO:0000256" key="3">
    <source>
        <dbReference type="PROSITE-ProRule" id="PRU01379"/>
    </source>
</evidence>
<protein>
    <recommendedName>
        <fullName evidence="4">Peptidase M14 domain-containing protein</fullName>
    </recommendedName>
</protein>